<evidence type="ECO:0000313" key="3">
    <source>
        <dbReference type="Proteomes" id="UP001217089"/>
    </source>
</evidence>
<gene>
    <name evidence="2" type="ORF">KUTeg_010940</name>
</gene>
<protein>
    <submittedName>
        <fullName evidence="2">Uncharacterized protein</fullName>
    </submittedName>
</protein>
<keyword evidence="1" id="KW-0472">Membrane</keyword>
<dbReference type="Proteomes" id="UP001217089">
    <property type="component" value="Unassembled WGS sequence"/>
</dbReference>
<comment type="caution">
    <text evidence="2">The sequence shown here is derived from an EMBL/GenBank/DDBJ whole genome shotgun (WGS) entry which is preliminary data.</text>
</comment>
<keyword evidence="3" id="KW-1185">Reference proteome</keyword>
<evidence type="ECO:0000313" key="2">
    <source>
        <dbReference type="EMBL" id="KAJ8311585.1"/>
    </source>
</evidence>
<feature type="transmembrane region" description="Helical" evidence="1">
    <location>
        <begin position="43"/>
        <end position="63"/>
    </location>
</feature>
<sequence>MIARLIASGPCDCAGGFADVRVDRQAFPYEVGMVPGLNHQETAILAGVLTGLATFLFLALPILCCLCPCLPCMCCFGASEDKKAIAAETLEKSHSRHLRDTGSVPEDEIDAKLQELQQSGWEGMDFRHSDLDAKMNGGIDNQVVLSGNHSLGRSAHMMSESSGMRESGNVEEYTEYETTREINFQAVASNLPEHEYIYERDLRQYTNL</sequence>
<proteinExistence type="predicted"/>
<name>A0ABQ9F2F3_TEGGR</name>
<keyword evidence="1" id="KW-0812">Transmembrane</keyword>
<reference evidence="2 3" key="1">
    <citation type="submission" date="2022-12" db="EMBL/GenBank/DDBJ databases">
        <title>Chromosome-level genome of Tegillarca granosa.</title>
        <authorList>
            <person name="Kim J."/>
        </authorList>
    </citation>
    <scope>NUCLEOTIDE SEQUENCE [LARGE SCALE GENOMIC DNA]</scope>
    <source>
        <strain evidence="2">Teg-2019</strain>
        <tissue evidence="2">Adductor muscle</tissue>
    </source>
</reference>
<keyword evidence="1" id="KW-1133">Transmembrane helix</keyword>
<accession>A0ABQ9F2F3</accession>
<evidence type="ECO:0000256" key="1">
    <source>
        <dbReference type="SAM" id="Phobius"/>
    </source>
</evidence>
<dbReference type="EMBL" id="JARBDR010000496">
    <property type="protein sequence ID" value="KAJ8311585.1"/>
    <property type="molecule type" value="Genomic_DNA"/>
</dbReference>
<organism evidence="2 3">
    <name type="scientific">Tegillarca granosa</name>
    <name type="common">Malaysian cockle</name>
    <name type="synonym">Anadara granosa</name>
    <dbReference type="NCBI Taxonomy" id="220873"/>
    <lineage>
        <taxon>Eukaryota</taxon>
        <taxon>Metazoa</taxon>
        <taxon>Spiralia</taxon>
        <taxon>Lophotrochozoa</taxon>
        <taxon>Mollusca</taxon>
        <taxon>Bivalvia</taxon>
        <taxon>Autobranchia</taxon>
        <taxon>Pteriomorphia</taxon>
        <taxon>Arcoida</taxon>
        <taxon>Arcoidea</taxon>
        <taxon>Arcidae</taxon>
        <taxon>Tegillarca</taxon>
    </lineage>
</organism>